<dbReference type="EMBL" id="JABCUR010000007">
    <property type="protein sequence ID" value="NMW65513.1"/>
    <property type="molecule type" value="Genomic_DNA"/>
</dbReference>
<accession>A0A7Y0U223</accession>
<protein>
    <recommendedName>
        <fullName evidence="1">AbiEi antitoxin N-terminal domain-containing protein</fullName>
    </recommendedName>
</protein>
<evidence type="ECO:0000313" key="2">
    <source>
        <dbReference type="EMBL" id="NMW65513.1"/>
    </source>
</evidence>
<proteinExistence type="predicted"/>
<evidence type="ECO:0000259" key="1">
    <source>
        <dbReference type="Pfam" id="PF13338"/>
    </source>
</evidence>
<gene>
    <name evidence="2" type="ORF">HHJ78_08270</name>
</gene>
<evidence type="ECO:0000313" key="3">
    <source>
        <dbReference type="Proteomes" id="UP000578252"/>
    </source>
</evidence>
<organism evidence="2 3">
    <name type="scientific">Mobiluncus mulieris</name>
    <dbReference type="NCBI Taxonomy" id="2052"/>
    <lineage>
        <taxon>Bacteria</taxon>
        <taxon>Bacillati</taxon>
        <taxon>Actinomycetota</taxon>
        <taxon>Actinomycetes</taxon>
        <taxon>Actinomycetales</taxon>
        <taxon>Actinomycetaceae</taxon>
        <taxon>Mobiluncus</taxon>
    </lineage>
</organism>
<dbReference type="InterPro" id="IPR025159">
    <property type="entry name" value="AbiEi_N"/>
</dbReference>
<dbReference type="RefSeq" id="WP_169772174.1">
    <property type="nucleotide sequence ID" value="NZ_JABCUR010000007.1"/>
</dbReference>
<sequence>MAGGSNVEIIEELAASEGGIFTSGQALRAGIPRYALSYAARVGRIERLRHGAYRLATAIGSDLDDLRAVYKLTAPSTFTYERLAEEFDGIAVCGASAAYVLGVGDLQPVPWELATPKRFNSRMRGVNFRVKTVAARDVIWLDGLLVTRVERTISDLILEDEEDSLIADAVVGVMRRYGATDFDMRRLRELIGDERVEQLLATVGVFAGGSRELVEIDSLGHVALKERG</sequence>
<comment type="caution">
    <text evidence="2">The sequence shown here is derived from an EMBL/GenBank/DDBJ whole genome shotgun (WGS) entry which is preliminary data.</text>
</comment>
<name>A0A7Y0U223_9ACTO</name>
<dbReference type="Proteomes" id="UP000578252">
    <property type="component" value="Unassembled WGS sequence"/>
</dbReference>
<dbReference type="AlphaFoldDB" id="A0A7Y0U223"/>
<reference evidence="2 3" key="1">
    <citation type="submission" date="2020-04" db="EMBL/GenBank/DDBJ databases">
        <title>Antimicrobial susceptibility and clonality of vaginal-derived multi-drug resistant Mobiluncus isolates in China.</title>
        <authorList>
            <person name="Zhang X."/>
        </authorList>
    </citation>
    <scope>NUCLEOTIDE SEQUENCE [LARGE SCALE GENOMIC DNA]</scope>
    <source>
        <strain evidence="2 3">13</strain>
    </source>
</reference>
<dbReference type="Pfam" id="PF13338">
    <property type="entry name" value="AbiEi_4"/>
    <property type="match status" value="1"/>
</dbReference>
<feature type="domain" description="AbiEi antitoxin N-terminal" evidence="1">
    <location>
        <begin position="8"/>
        <end position="56"/>
    </location>
</feature>